<sequence length="440" mass="48563">MDSPETVVDPDNEVRKLQELVKKLERQNEVLRGKQAPNFGNGDFEQDNQNNVNGNDQIADIAKVKLKSKFALDDFEDVNFSDLSIDDDSWLYSSPKPVTPQLSRETLLSWVRQDFDHPSPEVETTRRALIYRLEEVARMRHSSSSPVISSQPFASRSAGALSRSTEDSNHTPSRYTSHRKSGLAPPGLAKMNFDTNTFTRSKRASAPMHGEGDQCQEGTYTSTATDISDIENLAKQQEENLRQSITPANRKAMRAKHALMEGDNGARLSPSRFDLEGTYLLQHRGSLGSDGLPASSPHNSNNLSNSIDSRGRSSLPSTPGLQYQSHNSSDSSLERHSVNSDEINLAPEAIRAPTSRLQQSNYNSSHKQGIPMGVAPGLAQQQHRGISPQRTSGLPTPKRQLIRPSSASRSSLPMFRRTNIPSPKPTSSGGTEETWRDGCF</sequence>
<dbReference type="GO" id="GO:0007020">
    <property type="term" value="P:microtubule nucleation"/>
    <property type="evidence" value="ECO:0007669"/>
    <property type="project" value="TreeGrafter"/>
</dbReference>
<feature type="region of interest" description="Disordered" evidence="3">
    <location>
        <begin position="286"/>
        <end position="440"/>
    </location>
</feature>
<feature type="compositionally biased region" description="Low complexity" evidence="3">
    <location>
        <begin position="142"/>
        <end position="155"/>
    </location>
</feature>
<feature type="compositionally biased region" description="Polar residues" evidence="3">
    <location>
        <begin position="355"/>
        <end position="367"/>
    </location>
</feature>
<feature type="compositionally biased region" description="Polar residues" evidence="3">
    <location>
        <begin position="419"/>
        <end position="431"/>
    </location>
</feature>
<name>A0A0B6ZTP4_9EUPU</name>
<protein>
    <recommendedName>
        <fullName evidence="5">SLAIN motif-containing protein 2</fullName>
    </recommendedName>
</protein>
<dbReference type="GO" id="GO:0031122">
    <property type="term" value="P:cytoplasmic microtubule organization"/>
    <property type="evidence" value="ECO:0007669"/>
    <property type="project" value="TreeGrafter"/>
</dbReference>
<dbReference type="GO" id="GO:0035371">
    <property type="term" value="C:microtubule plus-end"/>
    <property type="evidence" value="ECO:0007669"/>
    <property type="project" value="TreeGrafter"/>
</dbReference>
<dbReference type="EMBL" id="HACG01024356">
    <property type="protein sequence ID" value="CEK71221.1"/>
    <property type="molecule type" value="Transcribed_RNA"/>
</dbReference>
<evidence type="ECO:0000256" key="1">
    <source>
        <dbReference type="ARBA" id="ARBA00006652"/>
    </source>
</evidence>
<dbReference type="PANTHER" id="PTHR22406:SF7">
    <property type="entry name" value="NASCENT POLYPEPTIDE-ASSOCIATED COMPLEX SUBUNIT ALPHA, MUSCLE-SPECIFIC FORM"/>
    <property type="match status" value="1"/>
</dbReference>
<dbReference type="GO" id="GO:0031116">
    <property type="term" value="P:positive regulation of microtubule polymerization"/>
    <property type="evidence" value="ECO:0007669"/>
    <property type="project" value="TreeGrafter"/>
</dbReference>
<feature type="region of interest" description="Disordered" evidence="3">
    <location>
        <begin position="142"/>
        <end position="190"/>
    </location>
</feature>
<feature type="compositionally biased region" description="Polar residues" evidence="3">
    <location>
        <begin position="379"/>
        <end position="394"/>
    </location>
</feature>
<dbReference type="Pfam" id="PF15301">
    <property type="entry name" value="SLAIN"/>
    <property type="match status" value="1"/>
</dbReference>
<gene>
    <name evidence="4" type="primary">ORF77420</name>
</gene>
<accession>A0A0B6ZTP4</accession>
<dbReference type="InterPro" id="IPR026179">
    <property type="entry name" value="Slain"/>
</dbReference>
<evidence type="ECO:0000256" key="3">
    <source>
        <dbReference type="SAM" id="MobiDB-lite"/>
    </source>
</evidence>
<evidence type="ECO:0000313" key="4">
    <source>
        <dbReference type="EMBL" id="CEK71221.1"/>
    </source>
</evidence>
<dbReference type="AlphaFoldDB" id="A0A0B6ZTP4"/>
<feature type="compositionally biased region" description="Polar residues" evidence="3">
    <location>
        <begin position="312"/>
        <end position="331"/>
    </location>
</feature>
<comment type="similarity">
    <text evidence="1">Belongs to the SLAIN motif-containing family.</text>
</comment>
<proteinExistence type="inferred from homology"/>
<evidence type="ECO:0008006" key="5">
    <source>
        <dbReference type="Google" id="ProtNLM"/>
    </source>
</evidence>
<feature type="compositionally biased region" description="Low complexity" evidence="3">
    <location>
        <begin position="295"/>
        <end position="306"/>
    </location>
</feature>
<organism evidence="4">
    <name type="scientific">Arion vulgaris</name>
    <dbReference type="NCBI Taxonomy" id="1028688"/>
    <lineage>
        <taxon>Eukaryota</taxon>
        <taxon>Metazoa</taxon>
        <taxon>Spiralia</taxon>
        <taxon>Lophotrochozoa</taxon>
        <taxon>Mollusca</taxon>
        <taxon>Gastropoda</taxon>
        <taxon>Heterobranchia</taxon>
        <taxon>Euthyneura</taxon>
        <taxon>Panpulmonata</taxon>
        <taxon>Eupulmonata</taxon>
        <taxon>Stylommatophora</taxon>
        <taxon>Helicina</taxon>
        <taxon>Arionoidea</taxon>
        <taxon>Arionidae</taxon>
        <taxon>Arion</taxon>
    </lineage>
</organism>
<evidence type="ECO:0000256" key="2">
    <source>
        <dbReference type="ARBA" id="ARBA00023054"/>
    </source>
</evidence>
<keyword evidence="2" id="KW-0175">Coiled coil</keyword>
<feature type="region of interest" description="Disordered" evidence="3">
    <location>
        <begin position="31"/>
        <end position="53"/>
    </location>
</feature>
<reference evidence="4" key="1">
    <citation type="submission" date="2014-12" db="EMBL/GenBank/DDBJ databases">
        <title>Insight into the proteome of Arion vulgaris.</title>
        <authorList>
            <person name="Aradska J."/>
            <person name="Bulat T."/>
            <person name="Smidak R."/>
            <person name="Sarate P."/>
            <person name="Gangsoo J."/>
            <person name="Sialana F."/>
            <person name="Bilban M."/>
            <person name="Lubec G."/>
        </authorList>
    </citation>
    <scope>NUCLEOTIDE SEQUENCE</scope>
    <source>
        <tissue evidence="4">Skin</tissue>
    </source>
</reference>
<dbReference type="PANTHER" id="PTHR22406">
    <property type="entry name" value="NASCENT POLYPEPTIDE-ASSOCIATED COMPLEX SUBUNIT ALPHA, MUSCLE-SPECIFIC FORM"/>
    <property type="match status" value="1"/>
</dbReference>